<name>A0A7W7G6U8_9ACTN</name>
<sequence length="156" mass="16837">MANDDQAASQPRAGMVISVRTRQDVVVIDPDRFLAAARRAYRTDNPDADVREAETVIADVYDAVSALIERYGSLTSDHPDVAGGAHPRPVMHGGFGLLPGDRVINRPDGLSPAGTLQTIELDVPTLQSYGCSLPEDPFAAPDHDDEPRSEPDHRPD</sequence>
<dbReference type="AlphaFoldDB" id="A0A7W7G6U8"/>
<keyword evidence="3" id="KW-1185">Reference proteome</keyword>
<organism evidence="2 3">
    <name type="scientific">Paractinoplanes abujensis</name>
    <dbReference type="NCBI Taxonomy" id="882441"/>
    <lineage>
        <taxon>Bacteria</taxon>
        <taxon>Bacillati</taxon>
        <taxon>Actinomycetota</taxon>
        <taxon>Actinomycetes</taxon>
        <taxon>Micromonosporales</taxon>
        <taxon>Micromonosporaceae</taxon>
        <taxon>Paractinoplanes</taxon>
    </lineage>
</organism>
<feature type="region of interest" description="Disordered" evidence="1">
    <location>
        <begin position="127"/>
        <end position="156"/>
    </location>
</feature>
<evidence type="ECO:0000256" key="1">
    <source>
        <dbReference type="SAM" id="MobiDB-lite"/>
    </source>
</evidence>
<accession>A0A7W7G6U8</accession>
<dbReference type="Proteomes" id="UP000542742">
    <property type="component" value="Unassembled WGS sequence"/>
</dbReference>
<feature type="compositionally biased region" description="Basic and acidic residues" evidence="1">
    <location>
        <begin position="141"/>
        <end position="156"/>
    </location>
</feature>
<dbReference type="RefSeq" id="WP_184956006.1">
    <property type="nucleotide sequence ID" value="NZ_BOMC01000025.1"/>
</dbReference>
<protein>
    <submittedName>
        <fullName evidence="2">Uncharacterized protein</fullName>
    </submittedName>
</protein>
<gene>
    <name evidence="2" type="ORF">BKA14_008092</name>
</gene>
<proteinExistence type="predicted"/>
<comment type="caution">
    <text evidence="2">The sequence shown here is derived from an EMBL/GenBank/DDBJ whole genome shotgun (WGS) entry which is preliminary data.</text>
</comment>
<evidence type="ECO:0000313" key="3">
    <source>
        <dbReference type="Proteomes" id="UP000542742"/>
    </source>
</evidence>
<reference evidence="2 3" key="1">
    <citation type="submission" date="2020-08" db="EMBL/GenBank/DDBJ databases">
        <title>Sequencing the genomes of 1000 actinobacteria strains.</title>
        <authorList>
            <person name="Klenk H.-P."/>
        </authorList>
    </citation>
    <scope>NUCLEOTIDE SEQUENCE [LARGE SCALE GENOMIC DNA]</scope>
    <source>
        <strain evidence="2 3">DSM 45518</strain>
    </source>
</reference>
<dbReference type="EMBL" id="JACHMF010000001">
    <property type="protein sequence ID" value="MBB4697944.1"/>
    <property type="molecule type" value="Genomic_DNA"/>
</dbReference>
<evidence type="ECO:0000313" key="2">
    <source>
        <dbReference type="EMBL" id="MBB4697944.1"/>
    </source>
</evidence>